<gene>
    <name evidence="1" type="ORF">llap_15995</name>
</gene>
<keyword evidence="2" id="KW-1185">Reference proteome</keyword>
<dbReference type="Proteomes" id="UP000233556">
    <property type="component" value="Unassembled WGS sequence"/>
</dbReference>
<sequence length="165" mass="18433">MPDGSKMDPPLAKAEPISDGGDTGIPCHAQSIAGELAQGGDGKLLLGNRLGFLGLDWGFLDLVVNGNFLRLPQFLKYDGYWLGNFICQFLQDLQMHLIRSHRLVHLQVLQLVSNLVFTYSRQFLFLRVFAFCYLGGVARALTHEDQGKKSQNLQTCVYALLKNFT</sequence>
<dbReference type="AlphaFoldDB" id="A0A2I0TIS5"/>
<evidence type="ECO:0000313" key="2">
    <source>
        <dbReference type="Proteomes" id="UP000233556"/>
    </source>
</evidence>
<reference evidence="2" key="1">
    <citation type="submission" date="2017-11" db="EMBL/GenBank/DDBJ databases">
        <authorList>
            <person name="Lima N.C."/>
            <person name="Parody-Merino A.M."/>
            <person name="Battley P.F."/>
            <person name="Fidler A.E."/>
            <person name="Prosdocimi F."/>
        </authorList>
    </citation>
    <scope>NUCLEOTIDE SEQUENCE [LARGE SCALE GENOMIC DNA]</scope>
</reference>
<organism evidence="1 2">
    <name type="scientific">Limosa lapponica baueri</name>
    <dbReference type="NCBI Taxonomy" id="1758121"/>
    <lineage>
        <taxon>Eukaryota</taxon>
        <taxon>Metazoa</taxon>
        <taxon>Chordata</taxon>
        <taxon>Craniata</taxon>
        <taxon>Vertebrata</taxon>
        <taxon>Euteleostomi</taxon>
        <taxon>Archelosauria</taxon>
        <taxon>Archosauria</taxon>
        <taxon>Dinosauria</taxon>
        <taxon>Saurischia</taxon>
        <taxon>Theropoda</taxon>
        <taxon>Coelurosauria</taxon>
        <taxon>Aves</taxon>
        <taxon>Neognathae</taxon>
        <taxon>Neoaves</taxon>
        <taxon>Charadriiformes</taxon>
        <taxon>Scolopacidae</taxon>
        <taxon>Limosa</taxon>
    </lineage>
</organism>
<evidence type="ECO:0000313" key="1">
    <source>
        <dbReference type="EMBL" id="PKU33699.1"/>
    </source>
</evidence>
<protein>
    <submittedName>
        <fullName evidence="1">Uncharacterized protein</fullName>
    </submittedName>
</protein>
<dbReference type="EMBL" id="KZ509812">
    <property type="protein sequence ID" value="PKU33699.1"/>
    <property type="molecule type" value="Genomic_DNA"/>
</dbReference>
<name>A0A2I0TIS5_LIMLA</name>
<proteinExistence type="predicted"/>
<accession>A0A2I0TIS5</accession>
<reference evidence="2" key="2">
    <citation type="submission" date="2017-12" db="EMBL/GenBank/DDBJ databases">
        <title>Genome sequence of the Bar-tailed Godwit (Limosa lapponica baueri).</title>
        <authorList>
            <person name="Lima N.C.B."/>
            <person name="Parody-Merino A.M."/>
            <person name="Battley P.F."/>
            <person name="Fidler A.E."/>
            <person name="Prosdocimi F."/>
        </authorList>
    </citation>
    <scope>NUCLEOTIDE SEQUENCE [LARGE SCALE GENOMIC DNA]</scope>
</reference>